<dbReference type="RefSeq" id="WP_311809757.1">
    <property type="nucleotide sequence ID" value="NZ_JARPZN010000002.1"/>
</dbReference>
<evidence type="ECO:0000259" key="1">
    <source>
        <dbReference type="Pfam" id="PF04233"/>
    </source>
</evidence>
<dbReference type="InterPro" id="IPR006528">
    <property type="entry name" value="Phage_head_morphogenesis_dom"/>
</dbReference>
<accession>A0AAE4L014</accession>
<comment type="caution">
    <text evidence="2">The sequence shown here is derived from an EMBL/GenBank/DDBJ whole genome shotgun (WGS) entry which is preliminary data.</text>
</comment>
<dbReference type="Pfam" id="PF04233">
    <property type="entry name" value="Phage_Mu_F"/>
    <property type="match status" value="1"/>
</dbReference>
<protein>
    <submittedName>
        <fullName evidence="2">Minor capsid protein</fullName>
    </submittedName>
</protein>
<name>A0AAE4L014_ENTGA</name>
<organism evidence="2 3">
    <name type="scientific">Enterococcus gallinarum</name>
    <dbReference type="NCBI Taxonomy" id="1353"/>
    <lineage>
        <taxon>Bacteria</taxon>
        <taxon>Bacillati</taxon>
        <taxon>Bacillota</taxon>
        <taxon>Bacilli</taxon>
        <taxon>Lactobacillales</taxon>
        <taxon>Enterococcaceae</taxon>
        <taxon>Enterococcus</taxon>
    </lineage>
</organism>
<feature type="domain" description="Phage head morphogenesis" evidence="1">
    <location>
        <begin position="192"/>
        <end position="300"/>
    </location>
</feature>
<proteinExistence type="predicted"/>
<reference evidence="2" key="1">
    <citation type="submission" date="2023-03" db="EMBL/GenBank/DDBJ databases">
        <authorList>
            <person name="Shen W."/>
            <person name="Cai J."/>
        </authorList>
    </citation>
    <scope>NUCLEOTIDE SEQUENCE</scope>
    <source>
        <strain evidence="2">K69-2</strain>
    </source>
</reference>
<dbReference type="Proteomes" id="UP001183682">
    <property type="component" value="Unassembled WGS sequence"/>
</dbReference>
<evidence type="ECO:0000313" key="3">
    <source>
        <dbReference type="Proteomes" id="UP001183682"/>
    </source>
</evidence>
<gene>
    <name evidence="2" type="ORF">P7E30_05150</name>
</gene>
<sequence>MKSQDYFIKREKAWQEQQIKDDKKRMNEIKKRLQYAQDAIQKEIDAQWDSFSNGQKITRSEAMKRASEMDIKAFARKAKKYVKENNRSPQANKELKLYNLTMRVNRLELLKANIGLELIATFDDLDKYFSSELTKAGLKELQRQAGILDMTISKSDYGKRVEQVLNSSFKAEGFATFSDNLWMYQAELKADLDKLLVRSVTMGRNPKQLAPELAKYLTQEGKENTKFNVQRLMVTETTRVQTGIQEQSYRDADIDQYVYIAEPTACKNLCDPLSGKIFNVKDMAPGVNAPSLHPFCRCSTAPYVDRDAFEKSLKERGL</sequence>
<dbReference type="EMBL" id="JARPZN010000002">
    <property type="protein sequence ID" value="MDT2689600.1"/>
    <property type="molecule type" value="Genomic_DNA"/>
</dbReference>
<evidence type="ECO:0000313" key="2">
    <source>
        <dbReference type="EMBL" id="MDT2689600.1"/>
    </source>
</evidence>
<dbReference type="AlphaFoldDB" id="A0AAE4L014"/>
<dbReference type="NCBIfam" id="TIGR01641">
    <property type="entry name" value="phageSPP1_gp7"/>
    <property type="match status" value="1"/>
</dbReference>